<dbReference type="OrthoDB" id="9785080at2"/>
<keyword evidence="2" id="KW-1003">Cell membrane</keyword>
<dbReference type="SMART" id="SM00382">
    <property type="entry name" value="AAA"/>
    <property type="match status" value="1"/>
</dbReference>
<dbReference type="PATRIC" id="fig|942150.3.peg.1192"/>
<keyword evidence="7" id="KW-1278">Translocase</keyword>
<feature type="domain" description="ABC transporter" evidence="9">
    <location>
        <begin position="5"/>
        <end position="217"/>
    </location>
</feature>
<dbReference type="PANTHER" id="PTHR43423">
    <property type="entry name" value="ABC TRANSPORTER I FAMILY MEMBER 17"/>
    <property type="match status" value="1"/>
</dbReference>
<comment type="caution">
    <text evidence="10">The sequence shown here is derived from an EMBL/GenBank/DDBJ whole genome shotgun (WGS) entry which is preliminary data.</text>
</comment>
<reference evidence="10 11" key="1">
    <citation type="journal article" date="2015" name="Genome Announc.">
        <title>Expanding the biotechnology potential of lactobacilli through comparative genomics of 213 strains and associated genera.</title>
        <authorList>
            <person name="Sun Z."/>
            <person name="Harris H.M."/>
            <person name="McCann A."/>
            <person name="Guo C."/>
            <person name="Argimon S."/>
            <person name="Zhang W."/>
            <person name="Yang X."/>
            <person name="Jeffery I.B."/>
            <person name="Cooney J.C."/>
            <person name="Kagawa T.F."/>
            <person name="Liu W."/>
            <person name="Song Y."/>
            <person name="Salvetti E."/>
            <person name="Wrobel A."/>
            <person name="Rasinkangas P."/>
            <person name="Parkhill J."/>
            <person name="Rea M.C."/>
            <person name="O'Sullivan O."/>
            <person name="Ritari J."/>
            <person name="Douillard F.P."/>
            <person name="Paul Ross R."/>
            <person name="Yang R."/>
            <person name="Briner A.E."/>
            <person name="Felis G.E."/>
            <person name="de Vos W.M."/>
            <person name="Barrangou R."/>
            <person name="Klaenhammer T.R."/>
            <person name="Caufield P.W."/>
            <person name="Cui Y."/>
            <person name="Zhang H."/>
            <person name="O'Toole P.W."/>
        </authorList>
    </citation>
    <scope>NUCLEOTIDE SEQUENCE [LARGE SCALE GENOMIC DNA]</scope>
    <source>
        <strain evidence="10 11">LMG 26013</strain>
    </source>
</reference>
<dbReference type="PANTHER" id="PTHR43423:SF12">
    <property type="entry name" value="IRON EXPORT ATP-BINDING PROTEIN FETA-RELATED"/>
    <property type="match status" value="1"/>
</dbReference>
<dbReference type="EMBL" id="JQCL01000012">
    <property type="protein sequence ID" value="KRO14541.1"/>
    <property type="molecule type" value="Genomic_DNA"/>
</dbReference>
<evidence type="ECO:0000256" key="2">
    <source>
        <dbReference type="ARBA" id="ARBA00022475"/>
    </source>
</evidence>
<evidence type="ECO:0000313" key="10">
    <source>
        <dbReference type="EMBL" id="KRO14541.1"/>
    </source>
</evidence>
<dbReference type="InterPro" id="IPR003439">
    <property type="entry name" value="ABC_transporter-like_ATP-bd"/>
</dbReference>
<evidence type="ECO:0000259" key="9">
    <source>
        <dbReference type="PROSITE" id="PS50893"/>
    </source>
</evidence>
<dbReference type="STRING" id="942150.IV64_GL001156"/>
<dbReference type="Proteomes" id="UP000051783">
    <property type="component" value="Unassembled WGS sequence"/>
</dbReference>
<evidence type="ECO:0000256" key="6">
    <source>
        <dbReference type="ARBA" id="ARBA00022840"/>
    </source>
</evidence>
<dbReference type="InterPro" id="IPR027417">
    <property type="entry name" value="P-loop_NTPase"/>
</dbReference>
<keyword evidence="6 10" id="KW-0067">ATP-binding</keyword>
<gene>
    <name evidence="10" type="ORF">IV64_GL001156</name>
</gene>
<evidence type="ECO:0000256" key="4">
    <source>
        <dbReference type="ARBA" id="ARBA00022592"/>
    </source>
</evidence>
<dbReference type="GO" id="GO:0005524">
    <property type="term" value="F:ATP binding"/>
    <property type="evidence" value="ECO:0007669"/>
    <property type="project" value="UniProtKB-KW"/>
</dbReference>
<accession>A0A0R2MRV9</accession>
<protein>
    <submittedName>
        <fullName evidence="10">Abc transporter, atp-binding protein</fullName>
    </submittedName>
</protein>
<evidence type="ECO:0000256" key="8">
    <source>
        <dbReference type="ARBA" id="ARBA00023136"/>
    </source>
</evidence>
<dbReference type="Gene3D" id="3.40.50.300">
    <property type="entry name" value="P-loop containing nucleotide triphosphate hydrolases"/>
    <property type="match status" value="1"/>
</dbReference>
<organism evidence="10 11">
    <name type="scientific">Lactiplantibacillus xiangfangensis</name>
    <dbReference type="NCBI Taxonomy" id="942150"/>
    <lineage>
        <taxon>Bacteria</taxon>
        <taxon>Bacillati</taxon>
        <taxon>Bacillota</taxon>
        <taxon>Bacilli</taxon>
        <taxon>Lactobacillales</taxon>
        <taxon>Lactobacillaceae</taxon>
        <taxon>Lactiplantibacillus</taxon>
    </lineage>
</organism>
<sequence>MDALMTLKQVNYQVKDKHILHDVNWEISRGAQVTLTGPSGSGKSTLLRIIASMISKTSGQLIFDGQPIESYDPIMYRRQVSYCFQQPTLFGETVEDNLTFPYQIRKQPFDRAHAVEALTYVGLSEQTLQQKVTDLSGGERQRVALIRNILFLPQVLLLDEVTAGLDEANKQIIHDWLHHLNAERGVTTIMITHDAGEIAEAAQLMRVVDGCLEEVIIN</sequence>
<keyword evidence="1" id="KW-0813">Transport</keyword>
<keyword evidence="11" id="KW-1185">Reference proteome</keyword>
<evidence type="ECO:0000256" key="1">
    <source>
        <dbReference type="ARBA" id="ARBA00022448"/>
    </source>
</evidence>
<evidence type="ECO:0000313" key="11">
    <source>
        <dbReference type="Proteomes" id="UP000051783"/>
    </source>
</evidence>
<proteinExistence type="predicted"/>
<name>A0A0R2MRV9_9LACO</name>
<keyword evidence="3" id="KW-0997">Cell inner membrane</keyword>
<keyword evidence="5" id="KW-0547">Nucleotide-binding</keyword>
<dbReference type="PROSITE" id="PS00211">
    <property type="entry name" value="ABC_TRANSPORTER_1"/>
    <property type="match status" value="1"/>
</dbReference>
<dbReference type="GO" id="GO:0016887">
    <property type="term" value="F:ATP hydrolysis activity"/>
    <property type="evidence" value="ECO:0007669"/>
    <property type="project" value="InterPro"/>
</dbReference>
<keyword evidence="4" id="KW-0592">Phosphate transport</keyword>
<dbReference type="AlphaFoldDB" id="A0A0R2MRV9"/>
<keyword evidence="8" id="KW-0472">Membrane</keyword>
<dbReference type="PROSITE" id="PS50893">
    <property type="entry name" value="ABC_TRANSPORTER_2"/>
    <property type="match status" value="1"/>
</dbReference>
<evidence type="ECO:0000256" key="7">
    <source>
        <dbReference type="ARBA" id="ARBA00022967"/>
    </source>
</evidence>
<dbReference type="Pfam" id="PF00005">
    <property type="entry name" value="ABC_tran"/>
    <property type="match status" value="1"/>
</dbReference>
<dbReference type="InterPro" id="IPR003593">
    <property type="entry name" value="AAA+_ATPase"/>
</dbReference>
<dbReference type="InterPro" id="IPR017871">
    <property type="entry name" value="ABC_transporter-like_CS"/>
</dbReference>
<dbReference type="SUPFAM" id="SSF52540">
    <property type="entry name" value="P-loop containing nucleoside triphosphate hydrolases"/>
    <property type="match status" value="1"/>
</dbReference>
<dbReference type="GO" id="GO:0006817">
    <property type="term" value="P:phosphate ion transport"/>
    <property type="evidence" value="ECO:0007669"/>
    <property type="project" value="UniProtKB-KW"/>
</dbReference>
<evidence type="ECO:0000256" key="5">
    <source>
        <dbReference type="ARBA" id="ARBA00022741"/>
    </source>
</evidence>
<evidence type="ECO:0000256" key="3">
    <source>
        <dbReference type="ARBA" id="ARBA00022519"/>
    </source>
</evidence>